<proteinExistence type="predicted"/>
<keyword evidence="2" id="KW-1185">Reference proteome</keyword>
<dbReference type="Proteomes" id="UP000790377">
    <property type="component" value="Unassembled WGS sequence"/>
</dbReference>
<organism evidence="1 2">
    <name type="scientific">Hygrophoropsis aurantiaca</name>
    <dbReference type="NCBI Taxonomy" id="72124"/>
    <lineage>
        <taxon>Eukaryota</taxon>
        <taxon>Fungi</taxon>
        <taxon>Dikarya</taxon>
        <taxon>Basidiomycota</taxon>
        <taxon>Agaricomycotina</taxon>
        <taxon>Agaricomycetes</taxon>
        <taxon>Agaricomycetidae</taxon>
        <taxon>Boletales</taxon>
        <taxon>Coniophorineae</taxon>
        <taxon>Hygrophoropsidaceae</taxon>
        <taxon>Hygrophoropsis</taxon>
    </lineage>
</organism>
<reference evidence="1" key="1">
    <citation type="journal article" date="2021" name="New Phytol.">
        <title>Evolutionary innovations through gain and loss of genes in the ectomycorrhizal Boletales.</title>
        <authorList>
            <person name="Wu G."/>
            <person name="Miyauchi S."/>
            <person name="Morin E."/>
            <person name="Kuo A."/>
            <person name="Drula E."/>
            <person name="Varga T."/>
            <person name="Kohler A."/>
            <person name="Feng B."/>
            <person name="Cao Y."/>
            <person name="Lipzen A."/>
            <person name="Daum C."/>
            <person name="Hundley H."/>
            <person name="Pangilinan J."/>
            <person name="Johnson J."/>
            <person name="Barry K."/>
            <person name="LaButti K."/>
            <person name="Ng V."/>
            <person name="Ahrendt S."/>
            <person name="Min B."/>
            <person name="Choi I.G."/>
            <person name="Park H."/>
            <person name="Plett J.M."/>
            <person name="Magnuson J."/>
            <person name="Spatafora J.W."/>
            <person name="Nagy L.G."/>
            <person name="Henrissat B."/>
            <person name="Grigoriev I.V."/>
            <person name="Yang Z.L."/>
            <person name="Xu J."/>
            <person name="Martin F.M."/>
        </authorList>
    </citation>
    <scope>NUCLEOTIDE SEQUENCE</scope>
    <source>
        <strain evidence="1">ATCC 28755</strain>
    </source>
</reference>
<accession>A0ACB7ZQB7</accession>
<dbReference type="EMBL" id="MU269078">
    <property type="protein sequence ID" value="KAH7903281.1"/>
    <property type="molecule type" value="Genomic_DNA"/>
</dbReference>
<evidence type="ECO:0000313" key="2">
    <source>
        <dbReference type="Proteomes" id="UP000790377"/>
    </source>
</evidence>
<protein>
    <submittedName>
        <fullName evidence="1">Uncharacterized protein</fullName>
    </submittedName>
</protein>
<evidence type="ECO:0000313" key="1">
    <source>
        <dbReference type="EMBL" id="KAH7903281.1"/>
    </source>
</evidence>
<comment type="caution">
    <text evidence="1">The sequence shown here is derived from an EMBL/GenBank/DDBJ whole genome shotgun (WGS) entry which is preliminary data.</text>
</comment>
<gene>
    <name evidence="1" type="ORF">BJ138DRAFT_1168354</name>
</gene>
<sequence length="74" mass="8226">MAVIQYTLLLVYYLHNWFAGRGCSRCAGGLPEVRPEVCWVIVGPQQIQADSGTLIVGRCRSQRSFSHNIKSSSI</sequence>
<name>A0ACB7ZQB7_9AGAM</name>